<dbReference type="InterPro" id="IPR036188">
    <property type="entry name" value="FAD/NAD-bd_sf"/>
</dbReference>
<feature type="region of interest" description="Disordered" evidence="2">
    <location>
        <begin position="90"/>
        <end position="124"/>
    </location>
</feature>
<feature type="region of interest" description="Disordered" evidence="2">
    <location>
        <begin position="746"/>
        <end position="814"/>
    </location>
</feature>
<dbReference type="PRINTS" id="PR00891">
    <property type="entry name" value="RABGDIREP"/>
</dbReference>
<sequence>MEKEKLDYTLDIQEYDYLVIGTGLLESLYSAHLQKINKKKCLIIDQDTQYSSSIRTVNFKEFSEFINSINSSNSAERPQDKNIEQDNIQNQENQQQNQQEQTQKQKLCEQNDKQEDQSKQEEDEKIYDKGILKKSFKFEPVFISQELAYSNKDFENEMFENGKNLYRRFNIDLQPKVLFSTSLTVDMMRQADMDKYMDFKAIQAIYHFDNKKNKFILAPSSKGDIFKHKDLGLKEKKDMFNILHKCVKLFYIMTDFELDQNSIEEFDKDFQVDEETKAKFQQLKNEVCTTFMKSIGCSEKVMEIFMYTICNFEFNIIDWENSDYKDIIKKECTTQKFLGQVAKFIRSCGVHTKLPYLYTCYGTGDIPQGFSRISAVFGGQFILNPKIAVYDSQLKHFQNQSLVKQEDSDQNNTNKNFNYLEIDTNLINQQTNEQEDKAQQNKKKEPQNEQQPEIPNPNQKLIIKEGVIIGQEFRESYIKNILQKQTSELDIDENFLQQQTQQKQQLYLLRINMVAKMLVNDENQNQNEQQQYFPPIIMCIPPNNKDLQNKHPIHIFLFDSDTNTCHKDYVNFQVKTVISQEMAEANFQLKNSKNNQLTSFIDNMVLFIKNCKIFNNINGFEILHVGPYLQRRNAFNYGQTEQIDNVIQDKKISHQGNTVDRLFKFVLTDEENFELDMDRNFEEFRRNISKISEAFNPKEFNYFQTLKEQNGEEEYQNNDSDLEEDGLTKLINKFDDLKNKDVNAEKAEELEKEKNKEQIQDQENSNLQNNTQKEDQQQQDTQQNDQIQEQNQIQKENESLNEQKIEEQEKQQEK</sequence>
<dbReference type="SUPFAM" id="SSF51905">
    <property type="entry name" value="FAD/NAD(P)-binding domain"/>
    <property type="match status" value="1"/>
</dbReference>
<dbReference type="GO" id="GO:0005092">
    <property type="term" value="F:GDP-dissociation inhibitor activity"/>
    <property type="evidence" value="ECO:0007669"/>
    <property type="project" value="InterPro"/>
</dbReference>
<feature type="compositionally biased region" description="Low complexity" evidence="2">
    <location>
        <begin position="778"/>
        <end position="794"/>
    </location>
</feature>
<dbReference type="Proteomes" id="UP000054937">
    <property type="component" value="Unassembled WGS sequence"/>
</dbReference>
<feature type="compositionally biased region" description="Basic and acidic residues" evidence="2">
    <location>
        <begin position="746"/>
        <end position="759"/>
    </location>
</feature>
<dbReference type="GO" id="GO:0007264">
    <property type="term" value="P:small GTPase-mediated signal transduction"/>
    <property type="evidence" value="ECO:0007669"/>
    <property type="project" value="InterPro"/>
</dbReference>
<dbReference type="PANTHER" id="PTHR11787:SF4">
    <property type="entry name" value="CHM, RAB ESCORT PROTEIN 1"/>
    <property type="match status" value="1"/>
</dbReference>
<dbReference type="Gene3D" id="3.50.50.60">
    <property type="entry name" value="FAD/NAD(P)-binding domain"/>
    <property type="match status" value="2"/>
</dbReference>
<accession>A0A0V0R4L1</accession>
<dbReference type="OrthoDB" id="1923006at2759"/>
<feature type="compositionally biased region" description="Low complexity" evidence="2">
    <location>
        <begin position="90"/>
        <end position="105"/>
    </location>
</feature>
<organism evidence="3 4">
    <name type="scientific">Pseudocohnilembus persalinus</name>
    <name type="common">Ciliate</name>
    <dbReference type="NCBI Taxonomy" id="266149"/>
    <lineage>
        <taxon>Eukaryota</taxon>
        <taxon>Sar</taxon>
        <taxon>Alveolata</taxon>
        <taxon>Ciliophora</taxon>
        <taxon>Intramacronucleata</taxon>
        <taxon>Oligohymenophorea</taxon>
        <taxon>Scuticociliatia</taxon>
        <taxon>Philasterida</taxon>
        <taxon>Pseudocohnilembidae</taxon>
        <taxon>Pseudocohnilembus</taxon>
    </lineage>
</organism>
<protein>
    <recommendedName>
        <fullName evidence="5">GDP dissociation inhibitor</fullName>
    </recommendedName>
</protein>
<evidence type="ECO:0000256" key="1">
    <source>
        <dbReference type="ARBA" id="ARBA00005593"/>
    </source>
</evidence>
<reference evidence="3 4" key="1">
    <citation type="journal article" date="2015" name="Sci. Rep.">
        <title>Genome of the facultative scuticociliatosis pathogen Pseudocohnilembus persalinus provides insight into its virulence through horizontal gene transfer.</title>
        <authorList>
            <person name="Xiong J."/>
            <person name="Wang G."/>
            <person name="Cheng J."/>
            <person name="Tian M."/>
            <person name="Pan X."/>
            <person name="Warren A."/>
            <person name="Jiang C."/>
            <person name="Yuan D."/>
            <person name="Miao W."/>
        </authorList>
    </citation>
    <scope>NUCLEOTIDE SEQUENCE [LARGE SCALE GENOMIC DNA]</scope>
    <source>
        <strain evidence="3">36N120E</strain>
    </source>
</reference>
<keyword evidence="4" id="KW-1185">Reference proteome</keyword>
<name>A0A0V0R4L1_PSEPJ</name>
<proteinExistence type="inferred from homology"/>
<evidence type="ECO:0000313" key="3">
    <source>
        <dbReference type="EMBL" id="KRX09420.1"/>
    </source>
</evidence>
<feature type="compositionally biased region" description="Basic and acidic residues" evidence="2">
    <location>
        <begin position="434"/>
        <end position="447"/>
    </location>
</feature>
<gene>
    <name evidence="3" type="ORF">PPERSA_04726</name>
</gene>
<dbReference type="GO" id="GO:0005634">
    <property type="term" value="C:nucleus"/>
    <property type="evidence" value="ECO:0007669"/>
    <property type="project" value="TreeGrafter"/>
</dbReference>
<dbReference type="OMA" id="IDWENSD"/>
<dbReference type="GO" id="GO:0016192">
    <property type="term" value="P:vesicle-mediated transport"/>
    <property type="evidence" value="ECO:0007669"/>
    <property type="project" value="TreeGrafter"/>
</dbReference>
<feature type="compositionally biased region" description="Basic and acidic residues" evidence="2">
    <location>
        <begin position="106"/>
        <end position="124"/>
    </location>
</feature>
<dbReference type="PANTHER" id="PTHR11787">
    <property type="entry name" value="RAB GDP-DISSOCIATION INHIBITOR"/>
    <property type="match status" value="1"/>
</dbReference>
<dbReference type="InterPro" id="IPR018203">
    <property type="entry name" value="GDP_dissociation_inhibitor"/>
</dbReference>
<evidence type="ECO:0000313" key="4">
    <source>
        <dbReference type="Proteomes" id="UP000054937"/>
    </source>
</evidence>
<feature type="region of interest" description="Disordered" evidence="2">
    <location>
        <begin position="432"/>
        <end position="457"/>
    </location>
</feature>
<evidence type="ECO:0000256" key="2">
    <source>
        <dbReference type="SAM" id="MobiDB-lite"/>
    </source>
</evidence>
<feature type="compositionally biased region" description="Low complexity" evidence="2">
    <location>
        <begin position="448"/>
        <end position="457"/>
    </location>
</feature>
<comment type="similarity">
    <text evidence="1">Belongs to the Rab GDI family.</text>
</comment>
<dbReference type="AlphaFoldDB" id="A0A0V0R4L1"/>
<dbReference type="EMBL" id="LDAU01000051">
    <property type="protein sequence ID" value="KRX09420.1"/>
    <property type="molecule type" value="Genomic_DNA"/>
</dbReference>
<evidence type="ECO:0008006" key="5">
    <source>
        <dbReference type="Google" id="ProtNLM"/>
    </source>
</evidence>
<dbReference type="GO" id="GO:0005968">
    <property type="term" value="C:Rab-protein geranylgeranyltransferase complex"/>
    <property type="evidence" value="ECO:0007669"/>
    <property type="project" value="TreeGrafter"/>
</dbReference>
<comment type="caution">
    <text evidence="3">The sequence shown here is derived from an EMBL/GenBank/DDBJ whole genome shotgun (WGS) entry which is preliminary data.</text>
</comment>
<feature type="compositionally biased region" description="Basic and acidic residues" evidence="2">
    <location>
        <begin position="795"/>
        <end position="814"/>
    </location>
</feature>
<dbReference type="GO" id="GO:0005829">
    <property type="term" value="C:cytosol"/>
    <property type="evidence" value="ECO:0007669"/>
    <property type="project" value="TreeGrafter"/>
</dbReference>
<dbReference type="Pfam" id="PF00996">
    <property type="entry name" value="GDI"/>
    <property type="match status" value="2"/>
</dbReference>
<dbReference type="InParanoid" id="A0A0V0R4L1"/>
<dbReference type="Gene3D" id="3.30.519.10">
    <property type="entry name" value="Guanine Nucleotide Dissociation Inhibitor, domain 2"/>
    <property type="match status" value="1"/>
</dbReference>